<name>A0A0R0C8T7_9GAMM</name>
<sequence length="182" mass="18707">MKRKTPTALKMGAATLALSALLCSSAQAASGTVNFKGEIVQSTCDVTTASIDQTVTIGKYPTSLFKKIGDVSAPKSFSIGLQNCAAGTYTLRFDGIAPPGHPELLAVSAAAGIGIEILDNSDKVFPINQNITDPAVVSIVTTEPSGNDGTATVNLKARYKSFAKTVGAGAADASSTFSIEYR</sequence>
<feature type="domain" description="Fimbrial-type adhesion" evidence="6">
    <location>
        <begin position="34"/>
        <end position="181"/>
    </location>
</feature>
<dbReference type="InterPro" id="IPR050263">
    <property type="entry name" value="Bact_Fimbrial_Adh_Pro"/>
</dbReference>
<dbReference type="EMBL" id="LDJJ01000086">
    <property type="protein sequence ID" value="KRG62260.1"/>
    <property type="molecule type" value="Genomic_DNA"/>
</dbReference>
<evidence type="ECO:0000256" key="2">
    <source>
        <dbReference type="ARBA" id="ARBA00006671"/>
    </source>
</evidence>
<dbReference type="OrthoDB" id="6522787at2"/>
<keyword evidence="8" id="KW-1185">Reference proteome</keyword>
<evidence type="ECO:0000256" key="4">
    <source>
        <dbReference type="ARBA" id="ARBA00023263"/>
    </source>
</evidence>
<dbReference type="InterPro" id="IPR008966">
    <property type="entry name" value="Adhesion_dom_sf"/>
</dbReference>
<dbReference type="SUPFAM" id="SSF49401">
    <property type="entry name" value="Bacterial adhesins"/>
    <property type="match status" value="1"/>
</dbReference>
<dbReference type="PANTHER" id="PTHR33420">
    <property type="entry name" value="FIMBRIAL SUBUNIT ELFA-RELATED"/>
    <property type="match status" value="1"/>
</dbReference>
<feature type="signal peptide" evidence="5">
    <location>
        <begin position="1"/>
        <end position="28"/>
    </location>
</feature>
<evidence type="ECO:0000256" key="1">
    <source>
        <dbReference type="ARBA" id="ARBA00004561"/>
    </source>
</evidence>
<evidence type="ECO:0000256" key="5">
    <source>
        <dbReference type="SAM" id="SignalP"/>
    </source>
</evidence>
<evidence type="ECO:0000256" key="3">
    <source>
        <dbReference type="ARBA" id="ARBA00022729"/>
    </source>
</evidence>
<dbReference type="PANTHER" id="PTHR33420:SF3">
    <property type="entry name" value="FIMBRIAL SUBUNIT ELFA"/>
    <property type="match status" value="1"/>
</dbReference>
<dbReference type="RefSeq" id="WP_083491383.1">
    <property type="nucleotide sequence ID" value="NZ_LDJJ01000086.1"/>
</dbReference>
<dbReference type="Gene3D" id="2.60.40.1090">
    <property type="entry name" value="Fimbrial-type adhesion domain"/>
    <property type="match status" value="1"/>
</dbReference>
<keyword evidence="4" id="KW-0281">Fimbrium</keyword>
<dbReference type="GO" id="GO:0043709">
    <property type="term" value="P:cell adhesion involved in single-species biofilm formation"/>
    <property type="evidence" value="ECO:0007669"/>
    <property type="project" value="TreeGrafter"/>
</dbReference>
<organism evidence="7 8">
    <name type="scientific">Stenotrophomonas terrae</name>
    <dbReference type="NCBI Taxonomy" id="405446"/>
    <lineage>
        <taxon>Bacteria</taxon>
        <taxon>Pseudomonadati</taxon>
        <taxon>Pseudomonadota</taxon>
        <taxon>Gammaproteobacteria</taxon>
        <taxon>Lysobacterales</taxon>
        <taxon>Lysobacteraceae</taxon>
        <taxon>Stenotrophomonas</taxon>
    </lineage>
</organism>
<comment type="similarity">
    <text evidence="2">Belongs to the fimbrial protein family.</text>
</comment>
<dbReference type="AlphaFoldDB" id="A0A0R0C8T7"/>
<comment type="caution">
    <text evidence="7">The sequence shown here is derived from an EMBL/GenBank/DDBJ whole genome shotgun (WGS) entry which is preliminary data.</text>
</comment>
<evidence type="ECO:0000313" key="8">
    <source>
        <dbReference type="Proteomes" id="UP000051863"/>
    </source>
</evidence>
<feature type="chain" id="PRO_5006393709" evidence="5">
    <location>
        <begin position="29"/>
        <end position="182"/>
    </location>
</feature>
<reference evidence="7 8" key="1">
    <citation type="submission" date="2015-05" db="EMBL/GenBank/DDBJ databases">
        <title>Genome sequencing and analysis of members of genus Stenotrophomonas.</title>
        <authorList>
            <person name="Patil P.P."/>
            <person name="Midha S."/>
            <person name="Patil P.B."/>
        </authorList>
    </citation>
    <scope>NUCLEOTIDE SEQUENCE [LARGE SCALE GENOMIC DNA]</scope>
    <source>
        <strain evidence="7 8">DSM 18941</strain>
    </source>
</reference>
<keyword evidence="3 5" id="KW-0732">Signal</keyword>
<comment type="subcellular location">
    <subcellularLocation>
        <location evidence="1">Fimbrium</location>
    </subcellularLocation>
</comment>
<dbReference type="InterPro" id="IPR000259">
    <property type="entry name" value="Adhesion_dom_fimbrial"/>
</dbReference>
<gene>
    <name evidence="7" type="ORF">ABB27_18435</name>
</gene>
<evidence type="ECO:0000259" key="6">
    <source>
        <dbReference type="Pfam" id="PF00419"/>
    </source>
</evidence>
<dbReference type="InterPro" id="IPR036937">
    <property type="entry name" value="Adhesion_dom_fimbrial_sf"/>
</dbReference>
<protein>
    <submittedName>
        <fullName evidence="7">Pilus assembly protein</fullName>
    </submittedName>
</protein>
<accession>A0A0R0C8T7</accession>
<proteinExistence type="inferred from homology"/>
<dbReference type="GO" id="GO:0009289">
    <property type="term" value="C:pilus"/>
    <property type="evidence" value="ECO:0007669"/>
    <property type="project" value="UniProtKB-SubCell"/>
</dbReference>
<evidence type="ECO:0000313" key="7">
    <source>
        <dbReference type="EMBL" id="KRG62260.1"/>
    </source>
</evidence>
<dbReference type="PATRIC" id="fig|405446.3.peg.3710"/>
<dbReference type="Proteomes" id="UP000051863">
    <property type="component" value="Unassembled WGS sequence"/>
</dbReference>
<dbReference type="Pfam" id="PF00419">
    <property type="entry name" value="Fimbrial"/>
    <property type="match status" value="1"/>
</dbReference>